<evidence type="ECO:0000313" key="11">
    <source>
        <dbReference type="RefSeq" id="XP_034230916.1"/>
    </source>
</evidence>
<dbReference type="Proteomes" id="UP000515158">
    <property type="component" value="Unplaced"/>
</dbReference>
<feature type="domain" description="Major facilitator superfamily (MFS) profile" evidence="9">
    <location>
        <begin position="28"/>
        <end position="597"/>
    </location>
</feature>
<dbReference type="InterPro" id="IPR005829">
    <property type="entry name" value="Sugar_transporter_CS"/>
</dbReference>
<dbReference type="PROSITE" id="PS00216">
    <property type="entry name" value="SUGAR_TRANSPORT_1"/>
    <property type="match status" value="1"/>
</dbReference>
<dbReference type="InterPro" id="IPR036259">
    <property type="entry name" value="MFS_trans_sf"/>
</dbReference>
<feature type="transmembrane region" description="Helical" evidence="8">
    <location>
        <begin position="486"/>
        <end position="506"/>
    </location>
</feature>
<comment type="similarity">
    <text evidence="2 7">Belongs to the major facilitator superfamily. Sugar transporter (TC 2.A.1.1) family.</text>
</comment>
<dbReference type="InterPro" id="IPR003663">
    <property type="entry name" value="Sugar/inositol_transpt"/>
</dbReference>
<dbReference type="AlphaFoldDB" id="A0A6P8Y4H3"/>
<evidence type="ECO:0000259" key="9">
    <source>
        <dbReference type="PROSITE" id="PS50850"/>
    </source>
</evidence>
<dbReference type="InterPro" id="IPR005828">
    <property type="entry name" value="MFS_sugar_transport-like"/>
</dbReference>
<evidence type="ECO:0000256" key="1">
    <source>
        <dbReference type="ARBA" id="ARBA00004141"/>
    </source>
</evidence>
<dbReference type="GeneID" id="117639410"/>
<feature type="transmembrane region" description="Helical" evidence="8">
    <location>
        <begin position="62"/>
        <end position="82"/>
    </location>
</feature>
<dbReference type="Gene3D" id="1.20.1250.20">
    <property type="entry name" value="MFS general substrate transporter like domains"/>
    <property type="match status" value="2"/>
</dbReference>
<feature type="transmembrane region" description="Helical" evidence="8">
    <location>
        <begin position="337"/>
        <end position="360"/>
    </location>
</feature>
<comment type="subcellular location">
    <subcellularLocation>
        <location evidence="1">Membrane</location>
        <topology evidence="1">Multi-pass membrane protein</topology>
    </subcellularLocation>
</comment>
<dbReference type="InParanoid" id="A0A6P8Y4H3"/>
<keyword evidence="4 8" id="KW-0812">Transmembrane</keyword>
<evidence type="ECO:0000256" key="7">
    <source>
        <dbReference type="RuleBase" id="RU003346"/>
    </source>
</evidence>
<dbReference type="InterPro" id="IPR020846">
    <property type="entry name" value="MFS_dom"/>
</dbReference>
<feature type="transmembrane region" description="Helical" evidence="8">
    <location>
        <begin position="270"/>
        <end position="293"/>
    </location>
</feature>
<name>A0A6P8Y4H3_THRPL</name>
<sequence length="597" mass="63344">MTGALVVDSKGGAAAADDSRMTPLGIVLVTLSAVSGILFGYDTGVVSGAMLVIKSSIVLTDFWHELIVAGTIASAWVFSLIGGYWTDRYGRRKTILAAAMVFTVGSLVMGFATGKEMLLVGRLIVGVGVGLASMSTPMYIAESSSPKYRGVLVLMYTVGVTGGQFVAGIISGVLSGADQGWRWMLGLGALPSVVLVVGFLFLPESPRWLVASGRLDDAEAVLRRLRGPDAKVSEEVKAIKEACDEQLKQKQQVQQNVLMQILRTEHARRALFLSCALQAYQQLGGINTVMYYSASILKMSGIGDDSTAIWLSAGVAGVNCVCTFIGMVFVDRLGRRPLALGSLFGACVSLVILGLGFLLMDHTAPPVTDVNTLGDACAAFMGCSACTSPRTMCGFCVNGNSTSCWPRDEDTNLALGGACMSPLTADMEWAVGYCPSTYSWIAVAALVLYLFCFAPGMGAIPWVVNAEVHSLWARDLSTSIATSSNWLLNLVVSISFLSLIDALTAAGPKSLFLLRRGGFHRSHPAVVHPARDQGSLLGGHAVALRETPNRRQRKLGGGKQNSGCQDCGCLTGGELQFIERLYRVPHCPVRGTAFNAL</sequence>
<evidence type="ECO:0000256" key="3">
    <source>
        <dbReference type="ARBA" id="ARBA00022448"/>
    </source>
</evidence>
<protein>
    <submittedName>
        <fullName evidence="11">Proton myo-inositol cotransporter-like isoform X1</fullName>
    </submittedName>
</protein>
<feature type="transmembrane region" description="Helical" evidence="8">
    <location>
        <begin position="94"/>
        <end position="113"/>
    </location>
</feature>
<dbReference type="GO" id="GO:0005366">
    <property type="term" value="F:myo-inositol:proton symporter activity"/>
    <property type="evidence" value="ECO:0007669"/>
    <property type="project" value="TreeGrafter"/>
</dbReference>
<dbReference type="NCBIfam" id="TIGR00879">
    <property type="entry name" value="SP"/>
    <property type="match status" value="1"/>
</dbReference>
<evidence type="ECO:0000256" key="5">
    <source>
        <dbReference type="ARBA" id="ARBA00022989"/>
    </source>
</evidence>
<keyword evidence="5 8" id="KW-1133">Transmembrane helix</keyword>
<organism evidence="11">
    <name type="scientific">Thrips palmi</name>
    <name type="common">Melon thrips</name>
    <dbReference type="NCBI Taxonomy" id="161013"/>
    <lineage>
        <taxon>Eukaryota</taxon>
        <taxon>Metazoa</taxon>
        <taxon>Ecdysozoa</taxon>
        <taxon>Arthropoda</taxon>
        <taxon>Hexapoda</taxon>
        <taxon>Insecta</taxon>
        <taxon>Pterygota</taxon>
        <taxon>Neoptera</taxon>
        <taxon>Paraneoptera</taxon>
        <taxon>Thysanoptera</taxon>
        <taxon>Terebrantia</taxon>
        <taxon>Thripoidea</taxon>
        <taxon>Thripidae</taxon>
        <taxon>Thrips</taxon>
    </lineage>
</organism>
<keyword evidence="6 8" id="KW-0472">Membrane</keyword>
<dbReference type="KEGG" id="tpal:117639410"/>
<keyword evidence="3 7" id="KW-0813">Transport</keyword>
<evidence type="ECO:0000313" key="10">
    <source>
        <dbReference type="Proteomes" id="UP000515158"/>
    </source>
</evidence>
<dbReference type="Pfam" id="PF00083">
    <property type="entry name" value="Sugar_tr"/>
    <property type="match status" value="2"/>
</dbReference>
<dbReference type="RefSeq" id="XP_034230916.1">
    <property type="nucleotide sequence ID" value="XM_034375025.1"/>
</dbReference>
<feature type="transmembrane region" description="Helical" evidence="8">
    <location>
        <begin position="119"/>
        <end position="141"/>
    </location>
</feature>
<dbReference type="OrthoDB" id="4142200at2759"/>
<dbReference type="GO" id="GO:0016324">
    <property type="term" value="C:apical plasma membrane"/>
    <property type="evidence" value="ECO:0007669"/>
    <property type="project" value="TreeGrafter"/>
</dbReference>
<feature type="transmembrane region" description="Helical" evidence="8">
    <location>
        <begin position="308"/>
        <end position="330"/>
    </location>
</feature>
<feature type="transmembrane region" description="Helical" evidence="8">
    <location>
        <begin position="153"/>
        <end position="174"/>
    </location>
</feature>
<evidence type="ECO:0000256" key="8">
    <source>
        <dbReference type="SAM" id="Phobius"/>
    </source>
</evidence>
<dbReference type="PANTHER" id="PTHR48020">
    <property type="entry name" value="PROTON MYO-INOSITOL COTRANSPORTER"/>
    <property type="match status" value="1"/>
</dbReference>
<dbReference type="InterPro" id="IPR050814">
    <property type="entry name" value="Myo-inositol_Transporter"/>
</dbReference>
<feature type="transmembrane region" description="Helical" evidence="8">
    <location>
        <begin position="438"/>
        <end position="465"/>
    </location>
</feature>
<feature type="transmembrane region" description="Helical" evidence="8">
    <location>
        <begin position="180"/>
        <end position="202"/>
    </location>
</feature>
<accession>A0A6P8Y4H3</accession>
<dbReference type="PROSITE" id="PS00217">
    <property type="entry name" value="SUGAR_TRANSPORT_2"/>
    <property type="match status" value="1"/>
</dbReference>
<evidence type="ECO:0000256" key="6">
    <source>
        <dbReference type="ARBA" id="ARBA00023136"/>
    </source>
</evidence>
<dbReference type="PROSITE" id="PS50850">
    <property type="entry name" value="MFS"/>
    <property type="match status" value="1"/>
</dbReference>
<dbReference type="PANTHER" id="PTHR48020:SF12">
    <property type="entry name" value="PROTON MYO-INOSITOL COTRANSPORTER"/>
    <property type="match status" value="1"/>
</dbReference>
<gene>
    <name evidence="11" type="primary">LOC117639410</name>
</gene>
<reference evidence="11" key="1">
    <citation type="submission" date="2025-08" db="UniProtKB">
        <authorList>
            <consortium name="RefSeq"/>
        </authorList>
    </citation>
    <scope>IDENTIFICATION</scope>
    <source>
        <tissue evidence="11">Total insect</tissue>
    </source>
</reference>
<dbReference type="PRINTS" id="PR00171">
    <property type="entry name" value="SUGRTRNSPORT"/>
</dbReference>
<keyword evidence="10" id="KW-1185">Reference proteome</keyword>
<dbReference type="SUPFAM" id="SSF103473">
    <property type="entry name" value="MFS general substrate transporter"/>
    <property type="match status" value="1"/>
</dbReference>
<feature type="transmembrane region" description="Helical" evidence="8">
    <location>
        <begin position="21"/>
        <end position="42"/>
    </location>
</feature>
<evidence type="ECO:0000256" key="4">
    <source>
        <dbReference type="ARBA" id="ARBA00022692"/>
    </source>
</evidence>
<evidence type="ECO:0000256" key="2">
    <source>
        <dbReference type="ARBA" id="ARBA00010992"/>
    </source>
</evidence>
<proteinExistence type="inferred from homology"/>